<dbReference type="STRING" id="1141098.A0A1Y2DG05"/>
<name>A0A1Y2DG05_9PEZI</name>
<dbReference type="OrthoDB" id="5396810at2759"/>
<evidence type="ECO:0000256" key="1">
    <source>
        <dbReference type="SAM" id="Phobius"/>
    </source>
</evidence>
<gene>
    <name evidence="2" type="ORF">BCR38DRAFT_353481</name>
</gene>
<keyword evidence="1" id="KW-1133">Transmembrane helix</keyword>
<dbReference type="SUPFAM" id="SSF89372">
    <property type="entry name" value="Fucose-specific lectin"/>
    <property type="match status" value="1"/>
</dbReference>
<dbReference type="InParanoid" id="A0A1Y2DG05"/>
<protein>
    <submittedName>
        <fullName evidence="2">Uncharacterized protein</fullName>
    </submittedName>
</protein>
<sequence>MPPPKEHKRIWGLSRETFVAVMAGLAVFVIGLLATVLAVTLGSWGSSSTSSTVSTGVLSDSKLAALNWTDYSGVDHTAVAYQHKSNAIMISTRNSLTGIWTNVNVTESVMNATKSTGLDVLPGTPLAYATNKGLWNLYYLTSDNAVAELYSTNPLTGQWLMGEFGARTGAQAVAGSRLGAVWQSCQNCSNSLLVIWQKENGQVQLANYTNMAWELRDVIAESAPPGTGMAISAFTDSRGTGEFGTDTNSLRAYVADGSNLMENQNGPDTDFTWDLGNSAQPISSGLSVTPCPEVVSITYGENGWDNNLVTYLSADGDLVSNIWRGSAWDVQAPVLAGAPEGVDTFSSIATTQQMRTFALANGVIHEYTTTAANPFTWLWVGKVVTED</sequence>
<evidence type="ECO:0000313" key="3">
    <source>
        <dbReference type="Proteomes" id="UP000193689"/>
    </source>
</evidence>
<dbReference type="Gene3D" id="2.120.10.70">
    <property type="entry name" value="Fucose-specific lectin"/>
    <property type="match status" value="1"/>
</dbReference>
<comment type="caution">
    <text evidence="2">The sequence shown here is derived from an EMBL/GenBank/DDBJ whole genome shotgun (WGS) entry which is preliminary data.</text>
</comment>
<organism evidence="2 3">
    <name type="scientific">Pseudomassariella vexata</name>
    <dbReference type="NCBI Taxonomy" id="1141098"/>
    <lineage>
        <taxon>Eukaryota</taxon>
        <taxon>Fungi</taxon>
        <taxon>Dikarya</taxon>
        <taxon>Ascomycota</taxon>
        <taxon>Pezizomycotina</taxon>
        <taxon>Sordariomycetes</taxon>
        <taxon>Xylariomycetidae</taxon>
        <taxon>Amphisphaeriales</taxon>
        <taxon>Pseudomassariaceae</taxon>
        <taxon>Pseudomassariella</taxon>
    </lineage>
</organism>
<dbReference type="EMBL" id="MCFJ01000017">
    <property type="protein sequence ID" value="ORY58046.1"/>
    <property type="molecule type" value="Genomic_DNA"/>
</dbReference>
<proteinExistence type="predicted"/>
<dbReference type="AlphaFoldDB" id="A0A1Y2DG05"/>
<accession>A0A1Y2DG05</accession>
<dbReference type="RefSeq" id="XP_040711081.1">
    <property type="nucleotide sequence ID" value="XM_040856789.1"/>
</dbReference>
<keyword evidence="1" id="KW-0812">Transmembrane</keyword>
<evidence type="ECO:0000313" key="2">
    <source>
        <dbReference type="EMBL" id="ORY58046.1"/>
    </source>
</evidence>
<dbReference type="GeneID" id="63773001"/>
<keyword evidence="3" id="KW-1185">Reference proteome</keyword>
<reference evidence="2 3" key="1">
    <citation type="submission" date="2016-07" db="EMBL/GenBank/DDBJ databases">
        <title>Pervasive Adenine N6-methylation of Active Genes in Fungi.</title>
        <authorList>
            <consortium name="DOE Joint Genome Institute"/>
            <person name="Mondo S.J."/>
            <person name="Dannebaum R.O."/>
            <person name="Kuo R.C."/>
            <person name="Labutti K."/>
            <person name="Haridas S."/>
            <person name="Kuo A."/>
            <person name="Salamov A."/>
            <person name="Ahrendt S.R."/>
            <person name="Lipzen A."/>
            <person name="Sullivan W."/>
            <person name="Andreopoulos W.B."/>
            <person name="Clum A."/>
            <person name="Lindquist E."/>
            <person name="Daum C."/>
            <person name="Ramamoorthy G.K."/>
            <person name="Gryganskyi A."/>
            <person name="Culley D."/>
            <person name="Magnuson J.K."/>
            <person name="James T.Y."/>
            <person name="O'Malley M.A."/>
            <person name="Stajich J.E."/>
            <person name="Spatafora J.W."/>
            <person name="Visel A."/>
            <person name="Grigoriev I.V."/>
        </authorList>
    </citation>
    <scope>NUCLEOTIDE SEQUENCE [LARGE SCALE GENOMIC DNA]</scope>
    <source>
        <strain evidence="2 3">CBS 129021</strain>
    </source>
</reference>
<keyword evidence="1" id="KW-0472">Membrane</keyword>
<feature type="transmembrane region" description="Helical" evidence="1">
    <location>
        <begin position="21"/>
        <end position="44"/>
    </location>
</feature>
<dbReference type="Proteomes" id="UP000193689">
    <property type="component" value="Unassembled WGS sequence"/>
</dbReference>